<evidence type="ECO:0000256" key="3">
    <source>
        <dbReference type="ARBA" id="ARBA00022690"/>
    </source>
</evidence>
<dbReference type="GO" id="GO:0005615">
    <property type="term" value="C:extracellular space"/>
    <property type="evidence" value="ECO:0007669"/>
    <property type="project" value="TreeGrafter"/>
</dbReference>
<dbReference type="InterPro" id="IPR050098">
    <property type="entry name" value="TFPI/VKTCI-like"/>
</dbReference>
<dbReference type="SUPFAM" id="SSF57362">
    <property type="entry name" value="BPTI-like"/>
    <property type="match status" value="1"/>
</dbReference>
<dbReference type="FunFam" id="4.10.410.10:FF:000020">
    <property type="entry name" value="Collagen, type VI, alpha 3"/>
    <property type="match status" value="1"/>
</dbReference>
<evidence type="ECO:0000256" key="1">
    <source>
        <dbReference type="ARBA" id="ARBA00004613"/>
    </source>
</evidence>
<keyword evidence="4" id="KW-0677">Repeat</keyword>
<name>L7LPY6_RHIPC</name>
<keyword evidence="6" id="KW-1015">Disulfide bond</keyword>
<feature type="signal peptide" evidence="8">
    <location>
        <begin position="1"/>
        <end position="23"/>
    </location>
</feature>
<feature type="domain" description="BPTI/Kunitz inhibitor" evidence="9">
    <location>
        <begin position="30"/>
        <end position="81"/>
    </location>
</feature>
<keyword evidence="8" id="KW-0732">Signal</keyword>
<evidence type="ECO:0000313" key="10">
    <source>
        <dbReference type="EMBL" id="JAA53976.1"/>
    </source>
</evidence>
<protein>
    <submittedName>
        <fullName evidence="10">Putative monolaris</fullName>
    </submittedName>
</protein>
<dbReference type="SMART" id="SM00131">
    <property type="entry name" value="KU"/>
    <property type="match status" value="1"/>
</dbReference>
<evidence type="ECO:0000259" key="9">
    <source>
        <dbReference type="PROSITE" id="PS50279"/>
    </source>
</evidence>
<dbReference type="Gene3D" id="4.10.410.10">
    <property type="entry name" value="Pancreatic trypsin inhibitor Kunitz domain"/>
    <property type="match status" value="1"/>
</dbReference>
<keyword evidence="2" id="KW-0964">Secreted</keyword>
<reference evidence="10" key="2">
    <citation type="journal article" date="2015" name="J. Proteomics">
        <title>Sexual differences in the sialomes of the zebra tick, Rhipicephalus pulchellus.</title>
        <authorList>
            <person name="Tan A.W."/>
            <person name="Francischetti I.M."/>
            <person name="Slovak M."/>
            <person name="Kini R.M."/>
            <person name="Ribeiro J.M."/>
        </authorList>
    </citation>
    <scope>NUCLEOTIDE SEQUENCE</scope>
    <source>
        <tissue evidence="10">Salivary gland</tissue>
    </source>
</reference>
<dbReference type="AlphaFoldDB" id="L7LPY6"/>
<organism evidence="10">
    <name type="scientific">Rhipicephalus pulchellus</name>
    <name type="common">Yellow backed tick</name>
    <name type="synonym">Dermacentor pulchellus</name>
    <dbReference type="NCBI Taxonomy" id="72859"/>
    <lineage>
        <taxon>Eukaryota</taxon>
        <taxon>Metazoa</taxon>
        <taxon>Ecdysozoa</taxon>
        <taxon>Arthropoda</taxon>
        <taxon>Chelicerata</taxon>
        <taxon>Arachnida</taxon>
        <taxon>Acari</taxon>
        <taxon>Parasitiformes</taxon>
        <taxon>Ixodida</taxon>
        <taxon>Ixodoidea</taxon>
        <taxon>Ixodidae</taxon>
        <taxon>Rhipicephalinae</taxon>
        <taxon>Rhipicephalus</taxon>
        <taxon>Rhipicephalus</taxon>
    </lineage>
</organism>
<evidence type="ECO:0000256" key="2">
    <source>
        <dbReference type="ARBA" id="ARBA00022525"/>
    </source>
</evidence>
<dbReference type="GO" id="GO:0004867">
    <property type="term" value="F:serine-type endopeptidase inhibitor activity"/>
    <property type="evidence" value="ECO:0007669"/>
    <property type="project" value="UniProtKB-KW"/>
</dbReference>
<accession>L7LPY6</accession>
<evidence type="ECO:0000256" key="6">
    <source>
        <dbReference type="ARBA" id="ARBA00023157"/>
    </source>
</evidence>
<keyword evidence="5" id="KW-0722">Serine protease inhibitor</keyword>
<evidence type="ECO:0000256" key="5">
    <source>
        <dbReference type="ARBA" id="ARBA00022900"/>
    </source>
</evidence>
<keyword evidence="3" id="KW-0646">Protease inhibitor</keyword>
<proteinExistence type="evidence at transcript level"/>
<evidence type="ECO:0000256" key="7">
    <source>
        <dbReference type="SAM" id="MobiDB-lite"/>
    </source>
</evidence>
<sequence length="240" mass="26998">MRIPLLTVLAFYITCFTSKEGDAVSTQLRCSSMPDQNGDCDDHFGQWYYDKKEQKCATLVYGDCPRNENIFQSEEECKQTCQNAGKVTSATGKGFKGRPPKPSDSSEETGVEGAKRPGNRGSEEESGKRKQPVRKPTPTTQRRRPKTQVAPKRREPPARRKRPQPPKQQGPSRPNCGVRVKPRRNCGGEYSGMWYNNGGFYICSRVPEGGCPTHGSFFDSCEECMQMCHRAKVNQCQLFN</sequence>
<comment type="subcellular location">
    <subcellularLocation>
        <location evidence="1">Secreted</location>
    </subcellularLocation>
</comment>
<dbReference type="PANTHER" id="PTHR10083:SF373">
    <property type="entry name" value="SERINE PEPTIDASE INHIBITOR, KUNITZ TYPE, 2"/>
    <property type="match status" value="1"/>
</dbReference>
<feature type="region of interest" description="Disordered" evidence="7">
    <location>
        <begin position="87"/>
        <end position="180"/>
    </location>
</feature>
<feature type="chain" id="PRO_5003980297" evidence="8">
    <location>
        <begin position="24"/>
        <end position="240"/>
    </location>
</feature>
<dbReference type="InterPro" id="IPR036880">
    <property type="entry name" value="Kunitz_BPTI_sf"/>
</dbReference>
<evidence type="ECO:0000256" key="4">
    <source>
        <dbReference type="ARBA" id="ARBA00022737"/>
    </source>
</evidence>
<dbReference type="PANTHER" id="PTHR10083">
    <property type="entry name" value="KUNITZ-TYPE PROTEASE INHIBITOR-RELATED"/>
    <property type="match status" value="1"/>
</dbReference>
<evidence type="ECO:0000256" key="8">
    <source>
        <dbReference type="SAM" id="SignalP"/>
    </source>
</evidence>
<dbReference type="PROSITE" id="PS50279">
    <property type="entry name" value="BPTI_KUNITZ_2"/>
    <property type="match status" value="1"/>
</dbReference>
<dbReference type="Pfam" id="PF00014">
    <property type="entry name" value="Kunitz_BPTI"/>
    <property type="match status" value="1"/>
</dbReference>
<reference evidence="10" key="1">
    <citation type="submission" date="2012-11" db="EMBL/GenBank/DDBJ databases">
        <authorList>
            <person name="Lucero-Rivera Y.E."/>
            <person name="Tovar-Ramirez D."/>
        </authorList>
    </citation>
    <scope>NUCLEOTIDE SEQUENCE</scope>
    <source>
        <tissue evidence="10">Salivary gland</tissue>
    </source>
</reference>
<dbReference type="EMBL" id="GACK01011058">
    <property type="protein sequence ID" value="JAA53976.1"/>
    <property type="molecule type" value="mRNA"/>
</dbReference>
<dbReference type="InterPro" id="IPR002223">
    <property type="entry name" value="Kunitz_BPTI"/>
</dbReference>